<accession>A0A9P6VF91</accession>
<organism evidence="3 4">
    <name type="scientific">Hyphodiscus hymeniophilus</name>
    <dbReference type="NCBI Taxonomy" id="353542"/>
    <lineage>
        <taxon>Eukaryota</taxon>
        <taxon>Fungi</taxon>
        <taxon>Dikarya</taxon>
        <taxon>Ascomycota</taxon>
        <taxon>Pezizomycotina</taxon>
        <taxon>Leotiomycetes</taxon>
        <taxon>Helotiales</taxon>
        <taxon>Hyphodiscaceae</taxon>
        <taxon>Hyphodiscus</taxon>
    </lineage>
</organism>
<dbReference type="EMBL" id="VNKQ01000014">
    <property type="protein sequence ID" value="KAG0646764.1"/>
    <property type="molecule type" value="Genomic_DNA"/>
</dbReference>
<name>A0A9P6VF91_9HELO</name>
<dbReference type="Proteomes" id="UP000785200">
    <property type="component" value="Unassembled WGS sequence"/>
</dbReference>
<feature type="region of interest" description="Disordered" evidence="1">
    <location>
        <begin position="492"/>
        <end position="511"/>
    </location>
</feature>
<evidence type="ECO:0000313" key="3">
    <source>
        <dbReference type="EMBL" id="KAG0646764.1"/>
    </source>
</evidence>
<feature type="domain" description="Heterokaryon incompatibility" evidence="2">
    <location>
        <begin position="239"/>
        <end position="360"/>
    </location>
</feature>
<dbReference type="AlphaFoldDB" id="A0A9P6VF91"/>
<proteinExistence type="predicted"/>
<comment type="caution">
    <text evidence="3">The sequence shown here is derived from an EMBL/GenBank/DDBJ whole genome shotgun (WGS) entry which is preliminary data.</text>
</comment>
<sequence length="734" mass="83356">MSAYSVPGSFCEFCRSITFKPWEELTTTEKSTVFQCIDEYGDDLDEDEAARENPYSVSTLYHIHHPSLETFQKSADDGCQFCYHILYGGLADALEDKEEGWGPVIFTLDEDHSRSRAEMRSDEEQWSGELQVQMGSQYRTWMRLREYKDDFDNCAVPGKHCNSNMTTGSLANLDLAAKWLRNCMNDHDCCPPKAHHNLRCLCGSWISGLLRMIVGFSSQRLPLHCTIIDNIEDRKQCIDPSILPETFSDAISVCRHLGIRFLWIDSMCIIQENDDDWDEQSKQMAEIYSRAILNISAASGNDSTAGLFVDRDPRKTHPCPFSYSWKDESGSTVTSSYLSCLDSDEKQYGYLDTRGWTFQEMYLPCRTLRFSNQAMYWTCTALNASEALPNGMLPSNNKSDFDKYIRTKPDGSTISQSDKWHKYRWWYNAVERYSSRQFTKESDRLPAVFGLASHFKHALQDEYLAGIWKADIVNGLSWRTAQHFDSNFTKRSTIGEDSLPPPPSWSWASRPDKEVNYSGREVSKDDKMPDSIESTVYGNIISAGNSNNSSGHQMFDLLDSEITSQSASPSIMSTTNHLKIRGLILEARCLKGRFLEVRSPHGNFSGARFSADLDEVVNTEDKLYCLPLSWHSTSPSPGEQVQTRLIEEDKSMVSIQDQMSSERYLLEHLGIILPGATWCGDEVLQAKFKENTSFDCLILKKVGIGGMKYRRVGFAQVPGGESFERVRPVALELI</sequence>
<dbReference type="PANTHER" id="PTHR33112">
    <property type="entry name" value="DOMAIN PROTEIN, PUTATIVE-RELATED"/>
    <property type="match status" value="1"/>
</dbReference>
<gene>
    <name evidence="3" type="ORF">D0Z07_6169</name>
</gene>
<dbReference type="PANTHER" id="PTHR33112:SF16">
    <property type="entry name" value="HETEROKARYON INCOMPATIBILITY DOMAIN-CONTAINING PROTEIN"/>
    <property type="match status" value="1"/>
</dbReference>
<dbReference type="OrthoDB" id="3522278at2759"/>
<dbReference type="Pfam" id="PF06985">
    <property type="entry name" value="HET"/>
    <property type="match status" value="1"/>
</dbReference>
<reference evidence="3" key="1">
    <citation type="submission" date="2019-07" db="EMBL/GenBank/DDBJ databases">
        <title>Hyphodiscus hymeniophilus genome sequencing and assembly.</title>
        <authorList>
            <person name="Kramer G."/>
            <person name="Nodwell J."/>
        </authorList>
    </citation>
    <scope>NUCLEOTIDE SEQUENCE</scope>
    <source>
        <strain evidence="3">ATCC 34498</strain>
    </source>
</reference>
<protein>
    <recommendedName>
        <fullName evidence="2">Heterokaryon incompatibility domain-containing protein</fullName>
    </recommendedName>
</protein>
<dbReference type="InterPro" id="IPR010730">
    <property type="entry name" value="HET"/>
</dbReference>
<keyword evidence="4" id="KW-1185">Reference proteome</keyword>
<evidence type="ECO:0000256" key="1">
    <source>
        <dbReference type="SAM" id="MobiDB-lite"/>
    </source>
</evidence>
<evidence type="ECO:0000313" key="4">
    <source>
        <dbReference type="Proteomes" id="UP000785200"/>
    </source>
</evidence>
<evidence type="ECO:0000259" key="2">
    <source>
        <dbReference type="Pfam" id="PF06985"/>
    </source>
</evidence>